<protein>
    <submittedName>
        <fullName evidence="3">Heparinase</fullName>
    </submittedName>
</protein>
<organism evidence="3 4">
    <name type="scientific">Bartonella tribocorum</name>
    <dbReference type="NCBI Taxonomy" id="85701"/>
    <lineage>
        <taxon>Bacteria</taxon>
        <taxon>Pseudomonadati</taxon>
        <taxon>Pseudomonadota</taxon>
        <taxon>Alphaproteobacteria</taxon>
        <taxon>Hyphomicrobiales</taxon>
        <taxon>Bartonellaceae</taxon>
        <taxon>Bartonella</taxon>
    </lineage>
</organism>
<dbReference type="STRING" id="85701.BM1374166_02218"/>
<gene>
    <name evidence="3" type="ORF">CER18_05205</name>
</gene>
<dbReference type="Pfam" id="PF07940">
    <property type="entry name" value="Hepar_II_III_C"/>
    <property type="match status" value="1"/>
</dbReference>
<comment type="subcellular location">
    <subcellularLocation>
        <location evidence="1">Cell envelope</location>
    </subcellularLocation>
</comment>
<dbReference type="Proteomes" id="UP000229839">
    <property type="component" value="Unassembled WGS sequence"/>
</dbReference>
<dbReference type="RefSeq" id="WP_100129019.1">
    <property type="nucleotide sequence ID" value="NZ_CADDYI010000011.1"/>
</dbReference>
<sequence length="581" mass="65900">MAVAVKAPQVKVAACVDTLQHVMRRLWVGPLFRWRFSGFRPHKILAHPVDLHVADPMMAHEFYHGRFAFAGHIVHSGAVSPFSLVPPTLEWEAALHDFHWLRHMEAAESDLAAAHARTLLEDWLDHAGKKVKGLAWSGPVVARRLISWICHSKMLLKGASERFEKRFLRALGLQFRYLRVTICSMDHDDKRLQAAIALTFASLALPVSADVKKKVQTTLIEELSRQILVDGGHISRSPIILLNLLSDLLSLRYLFMRSNETAPRILIDSVERMLPALRFFIHEDQTLAHFNGVGPLVSERLSALLALDETDGHPFSYARYSGFQRLKADQTTILADTGKFPPRSVAQQACSGCLSFEMSSQGHRFIINTGVNPDGREDYRHLGRVTAAHSTATLNDCSVGIFYKKKKNGASFLFDGPTDVQVRRIEDSEKTGFIASHNGYVRPFNLIHERGLILATSGDMIEGFDCFFMPDKEGKRHKRVQSEQDLVAVRFHLHPQVKVNYDGERVCLAVKNEHMEDEQVWHFVSPDADICLEDSIDFAELTGPQRTQQIVLYFHPAFQEKVRWRFIRQAFDKKSKHCSNL</sequence>
<evidence type="ECO:0000313" key="3">
    <source>
        <dbReference type="EMBL" id="PIT68938.1"/>
    </source>
</evidence>
<dbReference type="GO" id="GO:0016829">
    <property type="term" value="F:lyase activity"/>
    <property type="evidence" value="ECO:0007669"/>
    <property type="project" value="InterPro"/>
</dbReference>
<dbReference type="Gene3D" id="2.70.98.70">
    <property type="match status" value="1"/>
</dbReference>
<feature type="domain" description="Heparinase II/III-like C-terminal" evidence="2">
    <location>
        <begin position="312"/>
        <end position="564"/>
    </location>
</feature>
<dbReference type="InterPro" id="IPR008929">
    <property type="entry name" value="Chondroitin_lyas"/>
</dbReference>
<evidence type="ECO:0000313" key="4">
    <source>
        <dbReference type="Proteomes" id="UP000229839"/>
    </source>
</evidence>
<evidence type="ECO:0000256" key="1">
    <source>
        <dbReference type="ARBA" id="ARBA00004196"/>
    </source>
</evidence>
<dbReference type="OrthoDB" id="9787373at2"/>
<name>A0A2M6URX5_9HYPH</name>
<dbReference type="GO" id="GO:0030313">
    <property type="term" value="C:cell envelope"/>
    <property type="evidence" value="ECO:0007669"/>
    <property type="project" value="UniProtKB-SubCell"/>
</dbReference>
<dbReference type="Gene3D" id="1.50.10.100">
    <property type="entry name" value="Chondroitin AC/alginate lyase"/>
    <property type="match status" value="1"/>
</dbReference>
<accession>A0A2M6URX5</accession>
<evidence type="ECO:0000259" key="2">
    <source>
        <dbReference type="Pfam" id="PF07940"/>
    </source>
</evidence>
<dbReference type="EMBL" id="NJGE01000010">
    <property type="protein sequence ID" value="PIT68938.1"/>
    <property type="molecule type" value="Genomic_DNA"/>
</dbReference>
<comment type="caution">
    <text evidence="3">The sequence shown here is derived from an EMBL/GenBank/DDBJ whole genome shotgun (WGS) entry which is preliminary data.</text>
</comment>
<reference evidence="3 4" key="1">
    <citation type="submission" date="2017-06" db="EMBL/GenBank/DDBJ databases">
        <title>Draft genome of Bartonella tribocorum strain L103, isolated from a rodent in Laos.</title>
        <authorList>
            <person name="Hadjadj L."/>
            <person name="Jiyipong T."/>
            <person name="Morand S."/>
            <person name="Diene S.M."/>
            <person name="Rolain J.-M."/>
        </authorList>
    </citation>
    <scope>NUCLEOTIDE SEQUENCE [LARGE SCALE GENOMIC DNA]</scope>
    <source>
        <strain evidence="3 4">L103</strain>
    </source>
</reference>
<dbReference type="InterPro" id="IPR012480">
    <property type="entry name" value="Hepar_II_III_C"/>
</dbReference>
<proteinExistence type="predicted"/>
<dbReference type="AlphaFoldDB" id="A0A2M6URX5"/>